<keyword evidence="4" id="KW-1015">Disulfide bond</keyword>
<dbReference type="InterPro" id="IPR011009">
    <property type="entry name" value="Kinase-like_dom_sf"/>
</dbReference>
<sequence>MTLREYCKIFAAEARAIPDFGAVPEIIPLYLIYRPANTVPYATIEEDLAGPFERYCVKERDGSLAVQSSSEIAQKCCTFQHWLYQWTNGNILVTDMEEPPWQGTDPECGCVGRYQGLKESCFPALLDQFAAVHQCNRYCEILGLKSMESLQQPAKPKGSKSPSLGRKAPSAQSSPQLQKKGLASPQGTRKGAVSPKASRKSTDAGEAQSAPKHKALESDRPSQLQ</sequence>
<evidence type="ECO:0000256" key="2">
    <source>
        <dbReference type="ARBA" id="ARBA00022679"/>
    </source>
</evidence>
<feature type="compositionally biased region" description="Basic and acidic residues" evidence="6">
    <location>
        <begin position="214"/>
        <end position="225"/>
    </location>
</feature>
<feature type="domain" description="Alpha-type protein kinase" evidence="7">
    <location>
        <begin position="1"/>
        <end position="147"/>
    </location>
</feature>
<reference evidence="8" key="2">
    <citation type="submission" date="2025-09" db="UniProtKB">
        <authorList>
            <consortium name="Ensembl"/>
        </authorList>
    </citation>
    <scope>IDENTIFICATION</scope>
</reference>
<evidence type="ECO:0000313" key="8">
    <source>
        <dbReference type="Ensembl" id="ENSTMTP00000022859.1"/>
    </source>
</evidence>
<dbReference type="SUPFAM" id="SSF56112">
    <property type="entry name" value="Protein kinase-like (PK-like)"/>
    <property type="match status" value="1"/>
</dbReference>
<protein>
    <recommendedName>
        <fullName evidence="7">Alpha-type protein kinase domain-containing protein</fullName>
    </recommendedName>
</protein>
<evidence type="ECO:0000256" key="6">
    <source>
        <dbReference type="SAM" id="MobiDB-lite"/>
    </source>
</evidence>
<dbReference type="PANTHER" id="PTHR47091">
    <property type="entry name" value="ALPHA-PROTEIN KINASE 2-RELATED"/>
    <property type="match status" value="1"/>
</dbReference>
<feature type="region of interest" description="Disordered" evidence="6">
    <location>
        <begin position="150"/>
        <end position="225"/>
    </location>
</feature>
<dbReference type="InterPro" id="IPR004166">
    <property type="entry name" value="a-kinase_dom"/>
</dbReference>
<dbReference type="GO" id="GO:0005524">
    <property type="term" value="F:ATP binding"/>
    <property type="evidence" value="ECO:0007669"/>
    <property type="project" value="InterPro"/>
</dbReference>
<evidence type="ECO:0000259" key="7">
    <source>
        <dbReference type="PROSITE" id="PS51158"/>
    </source>
</evidence>
<dbReference type="GO" id="GO:0004674">
    <property type="term" value="F:protein serine/threonine kinase activity"/>
    <property type="evidence" value="ECO:0007669"/>
    <property type="project" value="UniProtKB-KW"/>
</dbReference>
<proteinExistence type="predicted"/>
<evidence type="ECO:0000256" key="1">
    <source>
        <dbReference type="ARBA" id="ARBA00022527"/>
    </source>
</evidence>
<keyword evidence="2" id="KW-0808">Transferase</keyword>
<evidence type="ECO:0000256" key="5">
    <source>
        <dbReference type="ARBA" id="ARBA00023319"/>
    </source>
</evidence>
<name>A0A674JUM0_9SAUR</name>
<dbReference type="Gene3D" id="3.20.200.10">
    <property type="entry name" value="MHCK/EF2 kinase"/>
    <property type="match status" value="1"/>
</dbReference>
<dbReference type="PROSITE" id="PS51158">
    <property type="entry name" value="ALPHA_KINASE"/>
    <property type="match status" value="1"/>
</dbReference>
<dbReference type="InParanoid" id="A0A674JUM0"/>
<dbReference type="SMART" id="SM00811">
    <property type="entry name" value="Alpha_kinase"/>
    <property type="match status" value="1"/>
</dbReference>
<keyword evidence="1" id="KW-0723">Serine/threonine-protein kinase</keyword>
<dbReference type="Proteomes" id="UP000472274">
    <property type="component" value="Unplaced"/>
</dbReference>
<evidence type="ECO:0000256" key="3">
    <source>
        <dbReference type="ARBA" id="ARBA00022777"/>
    </source>
</evidence>
<reference evidence="8" key="1">
    <citation type="submission" date="2025-08" db="UniProtKB">
        <authorList>
            <consortium name="Ensembl"/>
        </authorList>
    </citation>
    <scope>IDENTIFICATION</scope>
</reference>
<dbReference type="AlphaFoldDB" id="A0A674JUM0"/>
<keyword evidence="5" id="KW-0393">Immunoglobulin domain</keyword>
<dbReference type="Ensembl" id="ENSTMTT00000023667.1">
    <property type="protein sequence ID" value="ENSTMTP00000022859.1"/>
    <property type="gene ID" value="ENSTMTG00000016702.1"/>
</dbReference>
<dbReference type="GO" id="GO:0005634">
    <property type="term" value="C:nucleus"/>
    <property type="evidence" value="ECO:0007669"/>
    <property type="project" value="TreeGrafter"/>
</dbReference>
<evidence type="ECO:0000313" key="9">
    <source>
        <dbReference type="Proteomes" id="UP000472274"/>
    </source>
</evidence>
<dbReference type="GeneTree" id="ENSGT00940000158534"/>
<keyword evidence="9" id="KW-1185">Reference proteome</keyword>
<accession>A0A674JUM0</accession>
<dbReference type="PANTHER" id="PTHR47091:SF1">
    <property type="entry name" value="ALPHA-PROTEIN KINASE 3"/>
    <property type="match status" value="1"/>
</dbReference>
<evidence type="ECO:0000256" key="4">
    <source>
        <dbReference type="ARBA" id="ARBA00023157"/>
    </source>
</evidence>
<dbReference type="GO" id="GO:0055013">
    <property type="term" value="P:cardiac muscle cell development"/>
    <property type="evidence" value="ECO:0007669"/>
    <property type="project" value="TreeGrafter"/>
</dbReference>
<dbReference type="Pfam" id="PF02816">
    <property type="entry name" value="Alpha_kinase"/>
    <property type="match status" value="1"/>
</dbReference>
<keyword evidence="3" id="KW-0418">Kinase</keyword>
<organism evidence="8 9">
    <name type="scientific">Terrapene triunguis</name>
    <name type="common">Three-toed box turtle</name>
    <dbReference type="NCBI Taxonomy" id="2587831"/>
    <lineage>
        <taxon>Eukaryota</taxon>
        <taxon>Metazoa</taxon>
        <taxon>Chordata</taxon>
        <taxon>Craniata</taxon>
        <taxon>Vertebrata</taxon>
        <taxon>Euteleostomi</taxon>
        <taxon>Archelosauria</taxon>
        <taxon>Testudinata</taxon>
        <taxon>Testudines</taxon>
        <taxon>Cryptodira</taxon>
        <taxon>Durocryptodira</taxon>
        <taxon>Testudinoidea</taxon>
        <taxon>Emydidae</taxon>
        <taxon>Terrapene</taxon>
    </lineage>
</organism>